<gene>
    <name evidence="2" type="ORF">MSBRM_3012</name>
</gene>
<organism evidence="2 3">
    <name type="scientific">Methanosarcina barkeri MS</name>
    <dbReference type="NCBI Taxonomy" id="1434108"/>
    <lineage>
        <taxon>Archaea</taxon>
        <taxon>Methanobacteriati</taxon>
        <taxon>Methanobacteriota</taxon>
        <taxon>Stenosarchaea group</taxon>
        <taxon>Methanomicrobia</taxon>
        <taxon>Methanosarcinales</taxon>
        <taxon>Methanosarcinaceae</taxon>
        <taxon>Methanosarcina</taxon>
    </lineage>
</organism>
<dbReference type="EMBL" id="CP009528">
    <property type="protein sequence ID" value="AKB56010.1"/>
    <property type="molecule type" value="Genomic_DNA"/>
</dbReference>
<evidence type="ECO:0000313" key="2">
    <source>
        <dbReference type="EMBL" id="AKB56010.1"/>
    </source>
</evidence>
<feature type="region of interest" description="Disordered" evidence="1">
    <location>
        <begin position="23"/>
        <end position="53"/>
    </location>
</feature>
<feature type="compositionally biased region" description="Basic and acidic residues" evidence="1">
    <location>
        <begin position="37"/>
        <end position="46"/>
    </location>
</feature>
<dbReference type="AlphaFoldDB" id="A0A0E3QYQ3"/>
<evidence type="ECO:0000313" key="3">
    <source>
        <dbReference type="Proteomes" id="UP000033033"/>
    </source>
</evidence>
<reference evidence="2 3" key="1">
    <citation type="submission" date="2014-07" db="EMBL/GenBank/DDBJ databases">
        <title>Methanogenic archaea and the global carbon cycle.</title>
        <authorList>
            <person name="Henriksen J.R."/>
            <person name="Luke J."/>
            <person name="Reinhart S."/>
            <person name="Benedict M.N."/>
            <person name="Youngblut N.D."/>
            <person name="Metcalf M.E."/>
            <person name="Whitaker R.J."/>
            <person name="Metcalf W.W."/>
        </authorList>
    </citation>
    <scope>NUCLEOTIDE SEQUENCE [LARGE SCALE GENOMIC DNA]</scope>
    <source>
        <strain evidence="2 3">MS</strain>
    </source>
</reference>
<dbReference type="KEGG" id="mby:MSBRM_3012"/>
<name>A0A0E3QYQ3_METBA</name>
<sequence>MKCRPAEYRVILSFYSITKEGRRASGLCGKRPSKGKSTRDRPDPPDKLLPLTQNNPVENQIMSYQRAGKKMQQVS</sequence>
<protein>
    <submittedName>
        <fullName evidence="2">Uncharacterized protein</fullName>
    </submittedName>
</protein>
<dbReference type="Proteomes" id="UP000033033">
    <property type="component" value="Chromosome"/>
</dbReference>
<evidence type="ECO:0000256" key="1">
    <source>
        <dbReference type="SAM" id="MobiDB-lite"/>
    </source>
</evidence>
<dbReference type="PATRIC" id="fig|1434108.4.peg.3834"/>
<dbReference type="HOGENOM" id="CLU_2662300_0_0_2"/>
<accession>A0A0E3QYQ3</accession>
<keyword evidence="3" id="KW-1185">Reference proteome</keyword>
<proteinExistence type="predicted"/>